<evidence type="ECO:0000313" key="1">
    <source>
        <dbReference type="EMBL" id="GJS83632.1"/>
    </source>
</evidence>
<name>A0ABQ4Z389_9ASTR</name>
<evidence type="ECO:0008006" key="3">
    <source>
        <dbReference type="Google" id="ProtNLM"/>
    </source>
</evidence>
<organism evidence="1 2">
    <name type="scientific">Tanacetum coccineum</name>
    <dbReference type="NCBI Taxonomy" id="301880"/>
    <lineage>
        <taxon>Eukaryota</taxon>
        <taxon>Viridiplantae</taxon>
        <taxon>Streptophyta</taxon>
        <taxon>Embryophyta</taxon>
        <taxon>Tracheophyta</taxon>
        <taxon>Spermatophyta</taxon>
        <taxon>Magnoliopsida</taxon>
        <taxon>eudicotyledons</taxon>
        <taxon>Gunneridae</taxon>
        <taxon>Pentapetalae</taxon>
        <taxon>asterids</taxon>
        <taxon>campanulids</taxon>
        <taxon>Asterales</taxon>
        <taxon>Asteraceae</taxon>
        <taxon>Asteroideae</taxon>
        <taxon>Anthemideae</taxon>
        <taxon>Anthemidinae</taxon>
        <taxon>Tanacetum</taxon>
    </lineage>
</organism>
<dbReference type="EMBL" id="BQNB010010916">
    <property type="protein sequence ID" value="GJS83632.1"/>
    <property type="molecule type" value="Genomic_DNA"/>
</dbReference>
<evidence type="ECO:0000313" key="2">
    <source>
        <dbReference type="Proteomes" id="UP001151760"/>
    </source>
</evidence>
<keyword evidence="2" id="KW-1185">Reference proteome</keyword>
<reference evidence="1" key="2">
    <citation type="submission" date="2022-01" db="EMBL/GenBank/DDBJ databases">
        <authorList>
            <person name="Yamashiro T."/>
            <person name="Shiraishi A."/>
            <person name="Satake H."/>
            <person name="Nakayama K."/>
        </authorList>
    </citation>
    <scope>NUCLEOTIDE SEQUENCE</scope>
</reference>
<sequence length="521" mass="59232">MHYSLVDPPNPIARHPCDEVSLGWLLEEIYMTWAHLEKKRTRLRLYTISLEEYAYRLTPKSPSSWHRSLATSLIFYDHVNPATRRTISQSAGGKLRDKKAEESWALLEDLAFYDNESWNDPRDLAKPVKAISLPQDVPSTSDRRLIELENQVQCLMEAHLAPKSSVQGTKSLLHARSVVVPTTLNIAWKIPSKLLSITHPRVYTKREASGTLSNPSKTTLVTPIIGYGKVTQTLGLVSNFMASQDARLSKFEADFKQQQGKMTNKIDTFLKAINDRMMGELSSDTIKNPKLSDNSTSLRKFVSLIRSLINKLGSRSSDVKFVCTKDNYEDVMFIELIKKYDVSSEEELGEDESTETGGLEAEYFNIFPTRSELTYHKYLMSGPVPSLFLRNPIITEGCPSNLKIPCNIGHIMKKQLEPREDPEGVRGISNFTGRMKRMHIFIGNFTYVSDFMIVEDISSIIDPRISQVVLGKSFVEISNMTHDLSLRVVKFTNETNEVAYKIPHTIEQYNLLSDLEKEHTK</sequence>
<reference evidence="1" key="1">
    <citation type="journal article" date="2022" name="Int. J. Mol. Sci.">
        <title>Draft Genome of Tanacetum Coccineum: Genomic Comparison of Closely Related Tanacetum-Family Plants.</title>
        <authorList>
            <person name="Yamashiro T."/>
            <person name="Shiraishi A."/>
            <person name="Nakayama K."/>
            <person name="Satake H."/>
        </authorList>
    </citation>
    <scope>NUCLEOTIDE SEQUENCE</scope>
</reference>
<comment type="caution">
    <text evidence="1">The sequence shown here is derived from an EMBL/GenBank/DDBJ whole genome shotgun (WGS) entry which is preliminary data.</text>
</comment>
<proteinExistence type="predicted"/>
<protein>
    <recommendedName>
        <fullName evidence="3">MAK10-like protein</fullName>
    </recommendedName>
</protein>
<dbReference type="Proteomes" id="UP001151760">
    <property type="component" value="Unassembled WGS sequence"/>
</dbReference>
<gene>
    <name evidence="1" type="ORF">Tco_0750173</name>
</gene>
<accession>A0ABQ4Z389</accession>